<evidence type="ECO:0000256" key="2">
    <source>
        <dbReference type="ARBA" id="ARBA00010323"/>
    </source>
</evidence>
<dbReference type="GO" id="GO:0016746">
    <property type="term" value="F:acyltransferase activity"/>
    <property type="evidence" value="ECO:0007669"/>
    <property type="project" value="UniProtKB-KW"/>
</dbReference>
<keyword evidence="3 7" id="KW-1003">Cell membrane</keyword>
<dbReference type="Proteomes" id="UP000824160">
    <property type="component" value="Unassembled WGS sequence"/>
</dbReference>
<dbReference type="InterPro" id="IPR004299">
    <property type="entry name" value="MBOAT_fam"/>
</dbReference>
<accession>A0A9D1H7C0</accession>
<keyword evidence="6 7" id="KW-0472">Membrane</keyword>
<dbReference type="PIRSF" id="PIRSF016636">
    <property type="entry name" value="AlgI_DltB"/>
    <property type="match status" value="1"/>
</dbReference>
<feature type="transmembrane region" description="Helical" evidence="8">
    <location>
        <begin position="230"/>
        <end position="255"/>
    </location>
</feature>
<evidence type="ECO:0000256" key="8">
    <source>
        <dbReference type="SAM" id="Phobius"/>
    </source>
</evidence>
<keyword evidence="4 8" id="KW-0812">Transmembrane</keyword>
<feature type="transmembrane region" description="Helical" evidence="8">
    <location>
        <begin position="309"/>
        <end position="333"/>
    </location>
</feature>
<evidence type="ECO:0000256" key="3">
    <source>
        <dbReference type="ARBA" id="ARBA00022475"/>
    </source>
</evidence>
<feature type="transmembrane region" description="Helical" evidence="8">
    <location>
        <begin position="407"/>
        <end position="426"/>
    </location>
</feature>
<keyword evidence="5 8" id="KW-1133">Transmembrane helix</keyword>
<dbReference type="PIRSF" id="PIRSF500217">
    <property type="entry name" value="AlgI"/>
    <property type="match status" value="1"/>
</dbReference>
<feature type="transmembrane region" description="Helical" evidence="8">
    <location>
        <begin position="30"/>
        <end position="57"/>
    </location>
</feature>
<dbReference type="PANTHER" id="PTHR13285:SF18">
    <property type="entry name" value="PROTEIN-CYSTEINE N-PALMITOYLTRANSFERASE RASP"/>
    <property type="match status" value="1"/>
</dbReference>
<proteinExistence type="inferred from homology"/>
<evidence type="ECO:0000256" key="5">
    <source>
        <dbReference type="ARBA" id="ARBA00022989"/>
    </source>
</evidence>
<evidence type="ECO:0000256" key="7">
    <source>
        <dbReference type="PIRNR" id="PIRNR016636"/>
    </source>
</evidence>
<organism evidence="9 10">
    <name type="scientific">Candidatus Faecivivens stercoripullorum</name>
    <dbReference type="NCBI Taxonomy" id="2840805"/>
    <lineage>
        <taxon>Bacteria</taxon>
        <taxon>Bacillati</taxon>
        <taxon>Bacillota</taxon>
        <taxon>Clostridia</taxon>
        <taxon>Eubacteriales</taxon>
        <taxon>Oscillospiraceae</taxon>
        <taxon>Oscillospiraceae incertae sedis</taxon>
        <taxon>Candidatus Faecivivens</taxon>
    </lineage>
</organism>
<evidence type="ECO:0000313" key="9">
    <source>
        <dbReference type="EMBL" id="HIT95240.1"/>
    </source>
</evidence>
<dbReference type="EMBL" id="DVLW01000237">
    <property type="protein sequence ID" value="HIT95240.1"/>
    <property type="molecule type" value="Genomic_DNA"/>
</dbReference>
<evidence type="ECO:0000256" key="6">
    <source>
        <dbReference type="ARBA" id="ARBA00023136"/>
    </source>
</evidence>
<evidence type="ECO:0000256" key="4">
    <source>
        <dbReference type="ARBA" id="ARBA00022692"/>
    </source>
</evidence>
<keyword evidence="7" id="KW-0808">Transferase</keyword>
<feature type="transmembrane region" description="Helical" evidence="8">
    <location>
        <begin position="353"/>
        <end position="371"/>
    </location>
</feature>
<dbReference type="AlphaFoldDB" id="A0A9D1H7C0"/>
<feature type="transmembrane region" description="Helical" evidence="8">
    <location>
        <begin position="6"/>
        <end position="23"/>
    </location>
</feature>
<comment type="similarity">
    <text evidence="2 7">Belongs to the membrane-bound acyltransferase family.</text>
</comment>
<dbReference type="GO" id="GO:0042121">
    <property type="term" value="P:alginic acid biosynthetic process"/>
    <property type="evidence" value="ECO:0007669"/>
    <property type="project" value="InterPro"/>
</dbReference>
<comment type="caution">
    <text evidence="9">The sequence shown here is derived from an EMBL/GenBank/DDBJ whole genome shotgun (WGS) entry which is preliminary data.</text>
</comment>
<dbReference type="InterPro" id="IPR024194">
    <property type="entry name" value="Ac/AlaTfrase_AlgI/DltB"/>
</dbReference>
<dbReference type="GO" id="GO:0005886">
    <property type="term" value="C:plasma membrane"/>
    <property type="evidence" value="ECO:0007669"/>
    <property type="project" value="UniProtKB-SubCell"/>
</dbReference>
<dbReference type="InterPro" id="IPR051085">
    <property type="entry name" value="MB_O-acyltransferase"/>
</dbReference>
<keyword evidence="7" id="KW-0012">Acyltransferase</keyword>
<dbReference type="InterPro" id="IPR028362">
    <property type="entry name" value="AlgI"/>
</dbReference>
<evidence type="ECO:0000256" key="1">
    <source>
        <dbReference type="ARBA" id="ARBA00004651"/>
    </source>
</evidence>
<sequence>MVFSSLLFLFRFLPAALLLYYVTPRRFKNLTLLIVSLIFYSWGEVKYLPIMFASMFIDYTCGQGIKRFGHNPKLRKLFLILSMVLNLGILFTFKYTGFFLENIEAITRIPMPDFNVKLPLGISFYTFQTMSYTIDVYRGDVQAEDNIINFGAYVVLFPQLIAGPIVRYSDVAAELKKRRITLPMIERGATLFILGLGCKVLIANNVGSLWDSTALLPLDQISTPMAWIAALAYSLQIYFDFSGYSLMAIGLGYMLGFRFPQNFNYPYIAGSVTDFWRRWHITLSSWFREYVYFPLGGSRCSEGKRTRNLLIVWGLTGLWHGASWNFVLWGLWFFVLLVIEKKWLLKWYKQHKVIAHLIMPVILMISWVIFAITDFSRLGGYLGKMFGIGGVVNASNPLDWLYALRGYGVSLLIGIVMSLPVVKTVHEKLAIRFPGSKILSGVRTVLLAVILIISTAYLVDSTYNPFIYWNF</sequence>
<protein>
    <submittedName>
        <fullName evidence="9">MBOAT family protein</fullName>
    </submittedName>
</protein>
<dbReference type="Pfam" id="PF03062">
    <property type="entry name" value="MBOAT"/>
    <property type="match status" value="1"/>
</dbReference>
<gene>
    <name evidence="9" type="ORF">IAC43_08635</name>
</gene>
<comment type="subcellular location">
    <subcellularLocation>
        <location evidence="1">Cell membrane</location>
        <topology evidence="1">Multi-pass membrane protein</topology>
    </subcellularLocation>
</comment>
<name>A0A9D1H7C0_9FIRM</name>
<reference evidence="9" key="2">
    <citation type="journal article" date="2021" name="PeerJ">
        <title>Extensive microbial diversity within the chicken gut microbiome revealed by metagenomics and culture.</title>
        <authorList>
            <person name="Gilroy R."/>
            <person name="Ravi A."/>
            <person name="Getino M."/>
            <person name="Pursley I."/>
            <person name="Horton D.L."/>
            <person name="Alikhan N.F."/>
            <person name="Baker D."/>
            <person name="Gharbi K."/>
            <person name="Hall N."/>
            <person name="Watson M."/>
            <person name="Adriaenssens E.M."/>
            <person name="Foster-Nyarko E."/>
            <person name="Jarju S."/>
            <person name="Secka A."/>
            <person name="Antonio M."/>
            <person name="Oren A."/>
            <person name="Chaudhuri R.R."/>
            <person name="La Ragione R."/>
            <person name="Hildebrand F."/>
            <person name="Pallen M.J."/>
        </authorList>
    </citation>
    <scope>NUCLEOTIDE SEQUENCE</scope>
    <source>
        <strain evidence="9">ChiBcec7-5410</strain>
    </source>
</reference>
<feature type="transmembrane region" description="Helical" evidence="8">
    <location>
        <begin position="77"/>
        <end position="93"/>
    </location>
</feature>
<feature type="transmembrane region" description="Helical" evidence="8">
    <location>
        <begin position="438"/>
        <end position="459"/>
    </location>
</feature>
<evidence type="ECO:0000313" key="10">
    <source>
        <dbReference type="Proteomes" id="UP000824160"/>
    </source>
</evidence>
<feature type="transmembrane region" description="Helical" evidence="8">
    <location>
        <begin position="146"/>
        <end position="168"/>
    </location>
</feature>
<dbReference type="PANTHER" id="PTHR13285">
    <property type="entry name" value="ACYLTRANSFERASE"/>
    <property type="match status" value="1"/>
</dbReference>
<reference evidence="9" key="1">
    <citation type="submission" date="2020-10" db="EMBL/GenBank/DDBJ databases">
        <authorList>
            <person name="Gilroy R."/>
        </authorList>
    </citation>
    <scope>NUCLEOTIDE SEQUENCE</scope>
    <source>
        <strain evidence="9">ChiBcec7-5410</strain>
    </source>
</reference>